<dbReference type="EMBL" id="CP007514">
    <property type="protein sequence ID" value="AHY46518.1"/>
    <property type="molecule type" value="Genomic_DNA"/>
</dbReference>
<dbReference type="PANTHER" id="PTHR30336:SF20">
    <property type="entry name" value="DUF218 DOMAIN-CONTAINING PROTEIN"/>
    <property type="match status" value="1"/>
</dbReference>
<proteinExistence type="predicted"/>
<evidence type="ECO:0000313" key="4">
    <source>
        <dbReference type="Proteomes" id="UP000025229"/>
    </source>
</evidence>
<accession>A0A023X2E8</accession>
<reference evidence="2 4" key="1">
    <citation type="submission" date="2014-03" db="EMBL/GenBank/DDBJ databases">
        <title>Complete genome sequence of the Radio-Resistant Rubrobacter radiotolerans RSPS-4.</title>
        <authorList>
            <person name="Egas C.C."/>
            <person name="Barroso C.C."/>
            <person name="Froufe H.J.C."/>
            <person name="Pacheco J.J."/>
            <person name="Albuquerque L.L."/>
            <person name="da Costa M.M.S."/>
        </authorList>
    </citation>
    <scope>NUCLEOTIDE SEQUENCE [LARGE SCALE GENOMIC DNA]</scope>
    <source>
        <strain evidence="2 4">RSPS-4</strain>
    </source>
</reference>
<dbReference type="InterPro" id="IPR051599">
    <property type="entry name" value="Cell_Envelope_Assoc"/>
</dbReference>
<dbReference type="HOGENOM" id="CLU_051474_3_3_11"/>
<evidence type="ECO:0000313" key="2">
    <source>
        <dbReference type="EMBL" id="AHY46518.1"/>
    </source>
</evidence>
<gene>
    <name evidence="2" type="ORF">RradSPS_1235</name>
    <name evidence="3" type="ORF">SIL72_07750</name>
</gene>
<dbReference type="GO" id="GO:0005886">
    <property type="term" value="C:plasma membrane"/>
    <property type="evidence" value="ECO:0007669"/>
    <property type="project" value="TreeGrafter"/>
</dbReference>
<protein>
    <submittedName>
        <fullName evidence="3">YdcF family protein</fullName>
    </submittedName>
</protein>
<name>A0A023X2E8_RUBRA</name>
<feature type="domain" description="DUF218" evidence="1">
    <location>
        <begin position="42"/>
        <end position="169"/>
    </location>
</feature>
<sequence length="198" mass="21321">MRTFVRVLALWLGDLWRLGRVLLGADPARLPGSGGGKTSPRVAVVLGAQVVRGGKPSRTLLARTLHAAAMYREGRVERVIVTGGLGEHPPSEAEVMVGILLGAGVPREAVEPEGEALNTFESSVFVARMLRPPEPVYIVTDPLHCIRTVAAFREIGLPSVAEPVYASPSWRVGRLRAEQLAREAAAALWYRGHHGVGR</sequence>
<reference evidence="3" key="2">
    <citation type="submission" date="2023-11" db="EMBL/GenBank/DDBJ databases">
        <title>MicrobeMod: A computational toolkit for identifying prokaryotic methylation and restriction-modification with nanopore sequencing.</title>
        <authorList>
            <person name="Crits-Christoph A."/>
            <person name="Kang S.C."/>
            <person name="Lee H."/>
            <person name="Ostrov N."/>
        </authorList>
    </citation>
    <scope>NUCLEOTIDE SEQUENCE</scope>
    <source>
        <strain evidence="3">ATCC 51242</strain>
    </source>
</reference>
<dbReference type="EMBL" id="JAWXXX010000001">
    <property type="protein sequence ID" value="MDX5893925.1"/>
    <property type="molecule type" value="Genomic_DNA"/>
</dbReference>
<dbReference type="KEGG" id="rrd:RradSPS_1235"/>
<keyword evidence="4" id="KW-1185">Reference proteome</keyword>
<dbReference type="Pfam" id="PF02698">
    <property type="entry name" value="DUF218"/>
    <property type="match status" value="1"/>
</dbReference>
<dbReference type="eggNOG" id="COG1434">
    <property type="taxonomic scope" value="Bacteria"/>
</dbReference>
<organism evidence="2 4">
    <name type="scientific">Rubrobacter radiotolerans</name>
    <name type="common">Arthrobacter radiotolerans</name>
    <dbReference type="NCBI Taxonomy" id="42256"/>
    <lineage>
        <taxon>Bacteria</taxon>
        <taxon>Bacillati</taxon>
        <taxon>Actinomycetota</taxon>
        <taxon>Rubrobacteria</taxon>
        <taxon>Rubrobacterales</taxon>
        <taxon>Rubrobacteraceae</taxon>
        <taxon>Rubrobacter</taxon>
    </lineage>
</organism>
<dbReference type="Gene3D" id="3.40.50.620">
    <property type="entry name" value="HUPs"/>
    <property type="match status" value="1"/>
</dbReference>
<dbReference type="CDD" id="cd06259">
    <property type="entry name" value="YdcF-like"/>
    <property type="match status" value="1"/>
</dbReference>
<dbReference type="RefSeq" id="WP_159449901.1">
    <property type="nucleotide sequence ID" value="NZ_CP007514.1"/>
</dbReference>
<dbReference type="STRING" id="42256.RradSPS_1235"/>
<evidence type="ECO:0000259" key="1">
    <source>
        <dbReference type="Pfam" id="PF02698"/>
    </source>
</evidence>
<dbReference type="InterPro" id="IPR003848">
    <property type="entry name" value="DUF218"/>
</dbReference>
<dbReference type="PANTHER" id="PTHR30336">
    <property type="entry name" value="INNER MEMBRANE PROTEIN, PROBABLE PERMEASE"/>
    <property type="match status" value="1"/>
</dbReference>
<dbReference type="InterPro" id="IPR014729">
    <property type="entry name" value="Rossmann-like_a/b/a_fold"/>
</dbReference>
<dbReference type="Proteomes" id="UP001281130">
    <property type="component" value="Unassembled WGS sequence"/>
</dbReference>
<evidence type="ECO:0000313" key="3">
    <source>
        <dbReference type="EMBL" id="MDX5893925.1"/>
    </source>
</evidence>
<dbReference type="AlphaFoldDB" id="A0A023X2E8"/>
<dbReference type="Proteomes" id="UP000025229">
    <property type="component" value="Chromosome"/>
</dbReference>